<organism evidence="2 3">
    <name type="scientific">Aerococcus urinaeequi</name>
    <dbReference type="NCBI Taxonomy" id="51665"/>
    <lineage>
        <taxon>Bacteria</taxon>
        <taxon>Bacillati</taxon>
        <taxon>Bacillota</taxon>
        <taxon>Bacilli</taxon>
        <taxon>Lactobacillales</taxon>
        <taxon>Aerococcaceae</taxon>
        <taxon>Aerococcus</taxon>
    </lineage>
</organism>
<dbReference type="Pfam" id="PF07179">
    <property type="entry name" value="SseB"/>
    <property type="match status" value="1"/>
</dbReference>
<evidence type="ECO:0000313" key="2">
    <source>
        <dbReference type="EMBL" id="QOQ79400.1"/>
    </source>
</evidence>
<sequence length="152" mass="17389">MIIQLLYRRKMKGRQDLMTQPFGKQSLIEVLTAYKADPNPLTTLAMLTTMATAHLYAIQLEGTPADKSIWLTYDKEKGKRELVTFTDKDQASQYASKADNVSIQQMTFKQIALMVLTKDNPIDSFIVNPETTKAKFNQSIIEKVWQYAIKHV</sequence>
<dbReference type="InterPro" id="IPR009839">
    <property type="entry name" value="SseB_N"/>
</dbReference>
<protein>
    <submittedName>
        <fullName evidence="2">SseB family protein</fullName>
    </submittedName>
</protein>
<name>A0A7M1KVZ0_9LACT</name>
<proteinExistence type="predicted"/>
<dbReference type="Proteomes" id="UP000595091">
    <property type="component" value="Chromosome"/>
</dbReference>
<dbReference type="AlphaFoldDB" id="A0A7M1KVZ0"/>
<gene>
    <name evidence="2" type="ORF">IMX20_01400</name>
</gene>
<feature type="domain" description="SseB protein N-terminal" evidence="1">
    <location>
        <begin position="29"/>
        <end position="134"/>
    </location>
</feature>
<evidence type="ECO:0000259" key="1">
    <source>
        <dbReference type="Pfam" id="PF07179"/>
    </source>
</evidence>
<reference evidence="2 3" key="1">
    <citation type="submission" date="2020-10" db="EMBL/GenBank/DDBJ databases">
        <title>Plasmid carrying two tetracycline resistance determinant.</title>
        <authorList>
            <person name="Yang Q."/>
        </authorList>
    </citation>
    <scope>NUCLEOTIDE SEQUENCE [LARGE SCALE GENOMIC DNA]</scope>
    <source>
        <strain evidence="2 3">T43</strain>
    </source>
</reference>
<dbReference type="EMBL" id="CP063065">
    <property type="protein sequence ID" value="QOQ79400.1"/>
    <property type="molecule type" value="Genomic_DNA"/>
</dbReference>
<accession>A0A7M1KVZ0</accession>
<evidence type="ECO:0000313" key="3">
    <source>
        <dbReference type="Proteomes" id="UP000595091"/>
    </source>
</evidence>